<dbReference type="SUPFAM" id="SSF50156">
    <property type="entry name" value="PDZ domain-like"/>
    <property type="match status" value="1"/>
</dbReference>
<evidence type="ECO:0000256" key="1">
    <source>
        <dbReference type="ARBA" id="ARBA00010541"/>
    </source>
</evidence>
<proteinExistence type="inferred from homology"/>
<evidence type="ECO:0000313" key="6">
    <source>
        <dbReference type="EMBL" id="MCR1899297.1"/>
    </source>
</evidence>
<dbReference type="SUPFAM" id="SSF50494">
    <property type="entry name" value="Trypsin-like serine proteases"/>
    <property type="match status" value="1"/>
</dbReference>
<feature type="domain" description="PDZ" evidence="5">
    <location>
        <begin position="286"/>
        <end position="368"/>
    </location>
</feature>
<feature type="transmembrane region" description="Helical" evidence="4">
    <location>
        <begin position="20"/>
        <end position="42"/>
    </location>
</feature>
<dbReference type="InterPro" id="IPR001940">
    <property type="entry name" value="Peptidase_S1C"/>
</dbReference>
<dbReference type="PANTHER" id="PTHR22939">
    <property type="entry name" value="SERINE PROTEASE FAMILY S1C HTRA-RELATED"/>
    <property type="match status" value="1"/>
</dbReference>
<dbReference type="GO" id="GO:0006508">
    <property type="term" value="P:proteolysis"/>
    <property type="evidence" value="ECO:0007669"/>
    <property type="project" value="UniProtKB-KW"/>
</dbReference>
<organism evidence="6 7">
    <name type="scientific">Irregularibacter muris</name>
    <dbReference type="NCBI Taxonomy" id="1796619"/>
    <lineage>
        <taxon>Bacteria</taxon>
        <taxon>Bacillati</taxon>
        <taxon>Bacillota</taxon>
        <taxon>Clostridia</taxon>
        <taxon>Eubacteriales</taxon>
        <taxon>Eubacteriaceae</taxon>
        <taxon>Irregularibacter</taxon>
    </lineage>
</organism>
<reference evidence="6" key="1">
    <citation type="submission" date="2022-07" db="EMBL/GenBank/DDBJ databases">
        <title>Enhanced cultured diversity of the mouse gut microbiota enables custom-made synthetic communities.</title>
        <authorList>
            <person name="Afrizal A."/>
        </authorList>
    </citation>
    <scope>NUCLEOTIDE SEQUENCE</scope>
    <source>
        <strain evidence="6">DSM 28593</strain>
    </source>
</reference>
<keyword evidence="4" id="KW-1133">Transmembrane helix</keyword>
<dbReference type="InterPro" id="IPR009003">
    <property type="entry name" value="Peptidase_S1_PA"/>
</dbReference>
<dbReference type="PRINTS" id="PR00834">
    <property type="entry name" value="PROTEASES2C"/>
</dbReference>
<dbReference type="RefSeq" id="WP_257531493.1">
    <property type="nucleotide sequence ID" value="NZ_JANKAS010000008.1"/>
</dbReference>
<evidence type="ECO:0000259" key="5">
    <source>
        <dbReference type="SMART" id="SM00228"/>
    </source>
</evidence>
<name>A0AAE3L052_9FIRM</name>
<accession>A0AAE3L052</accession>
<dbReference type="Proteomes" id="UP001205748">
    <property type="component" value="Unassembled WGS sequence"/>
</dbReference>
<gene>
    <name evidence="6" type="ORF">NSA47_09915</name>
</gene>
<protein>
    <submittedName>
        <fullName evidence="6">Trypsin-like peptidase domain-containing protein</fullName>
    </submittedName>
</protein>
<dbReference type="Pfam" id="PF13365">
    <property type="entry name" value="Trypsin_2"/>
    <property type="match status" value="1"/>
</dbReference>
<sequence length="381" mass="41410">MEQYPDYRPPRKKNSTLKYLSIAMLGAIIGGIIVAFVSSFYLNHRITQLTKDGVLPNQVGQSGQQQIVYPEGENITVAQAVADKVMPAVVGIQAIKVTRDIFMGSKETGGIGTGVIVSPDGLILTNHHVITDNPKEITVQLKDGRELKAEEIWSNATLDLGVIKIDANNLPVAELGDSDQIKVGQMALAIGNPLGMRFERTVTSGIISALNRSIMTESNIVEDLIQTDASINPGNSGGPLLNDKGQVVGINTFKIQTGEGLGFAIPINVAKPIIDQVIKYGEFKPSILGIQGLDREIASYVEEEIEIDKGILIMDIERESGVYKAGLRQGDIITHIDGKEVNTMIQLRTALYEHLPGEEVSIKYLRNNSEKEAKITLQQGE</sequence>
<evidence type="ECO:0000256" key="3">
    <source>
        <dbReference type="ARBA" id="ARBA00022801"/>
    </source>
</evidence>
<evidence type="ECO:0000256" key="2">
    <source>
        <dbReference type="ARBA" id="ARBA00022670"/>
    </source>
</evidence>
<dbReference type="AlphaFoldDB" id="A0AAE3L052"/>
<evidence type="ECO:0000256" key="4">
    <source>
        <dbReference type="SAM" id="Phobius"/>
    </source>
</evidence>
<dbReference type="InterPro" id="IPR036034">
    <property type="entry name" value="PDZ_sf"/>
</dbReference>
<dbReference type="EMBL" id="JANKAS010000008">
    <property type="protein sequence ID" value="MCR1899297.1"/>
    <property type="molecule type" value="Genomic_DNA"/>
</dbReference>
<evidence type="ECO:0000313" key="7">
    <source>
        <dbReference type="Proteomes" id="UP001205748"/>
    </source>
</evidence>
<dbReference type="Pfam" id="PF13180">
    <property type="entry name" value="PDZ_2"/>
    <property type="match status" value="1"/>
</dbReference>
<keyword evidence="2" id="KW-0645">Protease</keyword>
<dbReference type="InterPro" id="IPR001478">
    <property type="entry name" value="PDZ"/>
</dbReference>
<keyword evidence="4" id="KW-0472">Membrane</keyword>
<keyword evidence="3" id="KW-0378">Hydrolase</keyword>
<dbReference type="SMART" id="SM00228">
    <property type="entry name" value="PDZ"/>
    <property type="match status" value="1"/>
</dbReference>
<comment type="caution">
    <text evidence="6">The sequence shown here is derived from an EMBL/GenBank/DDBJ whole genome shotgun (WGS) entry which is preliminary data.</text>
</comment>
<comment type="similarity">
    <text evidence="1">Belongs to the peptidase S1C family.</text>
</comment>
<dbReference type="GO" id="GO:0004252">
    <property type="term" value="F:serine-type endopeptidase activity"/>
    <property type="evidence" value="ECO:0007669"/>
    <property type="project" value="InterPro"/>
</dbReference>
<keyword evidence="4" id="KW-0812">Transmembrane</keyword>
<dbReference type="Gene3D" id="2.40.10.120">
    <property type="match status" value="1"/>
</dbReference>
<dbReference type="PANTHER" id="PTHR22939:SF129">
    <property type="entry name" value="SERINE PROTEASE HTRA2, MITOCHONDRIAL"/>
    <property type="match status" value="1"/>
</dbReference>
<dbReference type="Gene3D" id="2.30.42.10">
    <property type="match status" value="1"/>
</dbReference>
<keyword evidence="7" id="KW-1185">Reference proteome</keyword>